<dbReference type="Proteomes" id="UP001529510">
    <property type="component" value="Unassembled WGS sequence"/>
</dbReference>
<evidence type="ECO:0000256" key="1">
    <source>
        <dbReference type="SAM" id="MobiDB-lite"/>
    </source>
</evidence>
<sequence length="96" mass="9537">TFHTPSLGDEDLDLDPDSALGVSDVVSDFGELGDGGPSSGVPGNAVVGGNDPSFASTFVNAPLMSQQGGGPMLGSTLGMVGNDAHVHSHTQLAECL</sequence>
<dbReference type="EMBL" id="JAMKFB020000007">
    <property type="protein sequence ID" value="KAL0189868.1"/>
    <property type="molecule type" value="Genomic_DNA"/>
</dbReference>
<name>A0ABD0QV15_CIRMR</name>
<evidence type="ECO:0000313" key="3">
    <source>
        <dbReference type="Proteomes" id="UP001529510"/>
    </source>
</evidence>
<reference evidence="2 3" key="1">
    <citation type="submission" date="2024-05" db="EMBL/GenBank/DDBJ databases">
        <title>Genome sequencing and assembly of Indian major carp, Cirrhinus mrigala (Hamilton, 1822).</title>
        <authorList>
            <person name="Mohindra V."/>
            <person name="Chowdhury L.M."/>
            <person name="Lal K."/>
            <person name="Jena J.K."/>
        </authorList>
    </citation>
    <scope>NUCLEOTIDE SEQUENCE [LARGE SCALE GENOMIC DNA]</scope>
    <source>
        <strain evidence="2">CM1030</strain>
        <tissue evidence="2">Blood</tissue>
    </source>
</reference>
<evidence type="ECO:0000313" key="2">
    <source>
        <dbReference type="EMBL" id="KAL0189868.1"/>
    </source>
</evidence>
<proteinExistence type="predicted"/>
<dbReference type="AlphaFoldDB" id="A0ABD0QV15"/>
<accession>A0ABD0QV15</accession>
<protein>
    <submittedName>
        <fullName evidence="2">Uncharacterized protein</fullName>
    </submittedName>
</protein>
<comment type="caution">
    <text evidence="2">The sequence shown here is derived from an EMBL/GenBank/DDBJ whole genome shotgun (WGS) entry which is preliminary data.</text>
</comment>
<organism evidence="2 3">
    <name type="scientific">Cirrhinus mrigala</name>
    <name type="common">Mrigala</name>
    <dbReference type="NCBI Taxonomy" id="683832"/>
    <lineage>
        <taxon>Eukaryota</taxon>
        <taxon>Metazoa</taxon>
        <taxon>Chordata</taxon>
        <taxon>Craniata</taxon>
        <taxon>Vertebrata</taxon>
        <taxon>Euteleostomi</taxon>
        <taxon>Actinopterygii</taxon>
        <taxon>Neopterygii</taxon>
        <taxon>Teleostei</taxon>
        <taxon>Ostariophysi</taxon>
        <taxon>Cypriniformes</taxon>
        <taxon>Cyprinidae</taxon>
        <taxon>Labeoninae</taxon>
        <taxon>Labeonini</taxon>
        <taxon>Cirrhinus</taxon>
    </lineage>
</organism>
<feature type="region of interest" description="Disordered" evidence="1">
    <location>
        <begin position="28"/>
        <end position="48"/>
    </location>
</feature>
<gene>
    <name evidence="2" type="ORF">M9458_016967</name>
</gene>
<feature type="non-terminal residue" evidence="2">
    <location>
        <position position="1"/>
    </location>
</feature>
<keyword evidence="3" id="KW-1185">Reference proteome</keyword>